<organism evidence="19 20">
    <name type="scientific">Porites evermanni</name>
    <dbReference type="NCBI Taxonomy" id="104178"/>
    <lineage>
        <taxon>Eukaryota</taxon>
        <taxon>Metazoa</taxon>
        <taxon>Cnidaria</taxon>
        <taxon>Anthozoa</taxon>
        <taxon>Hexacorallia</taxon>
        <taxon>Scleractinia</taxon>
        <taxon>Fungiina</taxon>
        <taxon>Poritidae</taxon>
        <taxon>Porites</taxon>
    </lineage>
</organism>
<evidence type="ECO:0000256" key="9">
    <source>
        <dbReference type="ARBA" id="ARBA00022723"/>
    </source>
</evidence>
<evidence type="ECO:0000256" key="17">
    <source>
        <dbReference type="PIRNR" id="PIRNR038895"/>
    </source>
</evidence>
<evidence type="ECO:0000256" key="2">
    <source>
        <dbReference type="ARBA" id="ARBA00004305"/>
    </source>
</evidence>
<evidence type="ECO:0000256" key="6">
    <source>
        <dbReference type="ARBA" id="ARBA00022490"/>
    </source>
</evidence>
<dbReference type="PANTHER" id="PTHR11136:SF5">
    <property type="entry name" value="FOLYLPOLYGLUTAMATE SYNTHASE, MITOCHONDRIAL"/>
    <property type="match status" value="1"/>
</dbReference>
<keyword evidence="12" id="KW-0067">ATP-binding</keyword>
<evidence type="ECO:0000256" key="18">
    <source>
        <dbReference type="SAM" id="MobiDB-lite"/>
    </source>
</evidence>
<comment type="function">
    <text evidence="17">Catalyzes conversion of folates to polyglutamate derivatives allowing concentration of folate compounds in the cell and the intracellular retention of these cofactors, which are important substrates for most of the folate-dependent enzymes that are involved in one-carbon transfer reactions involved in purine, pyrimidine and amino acid synthesis.</text>
</comment>
<evidence type="ECO:0000256" key="4">
    <source>
        <dbReference type="ARBA" id="ARBA00005150"/>
    </source>
</evidence>
<evidence type="ECO:0000256" key="5">
    <source>
        <dbReference type="ARBA" id="ARBA00008276"/>
    </source>
</evidence>
<dbReference type="PANTHER" id="PTHR11136">
    <property type="entry name" value="FOLYLPOLYGLUTAMATE SYNTHASE-RELATED"/>
    <property type="match status" value="1"/>
</dbReference>
<comment type="catalytic activity">
    <reaction evidence="16 17">
        <text>(6S)-5,6,7,8-tetrahydrofolyl-(gamma-L-Glu)(n) + L-glutamate + ATP = (6S)-5,6,7,8-tetrahydrofolyl-(gamma-L-Glu)(n+1) + ADP + phosphate + H(+)</text>
        <dbReference type="Rhea" id="RHEA:10580"/>
        <dbReference type="Rhea" id="RHEA-COMP:14738"/>
        <dbReference type="Rhea" id="RHEA-COMP:14740"/>
        <dbReference type="ChEBI" id="CHEBI:15378"/>
        <dbReference type="ChEBI" id="CHEBI:29985"/>
        <dbReference type="ChEBI" id="CHEBI:30616"/>
        <dbReference type="ChEBI" id="CHEBI:43474"/>
        <dbReference type="ChEBI" id="CHEBI:141005"/>
        <dbReference type="ChEBI" id="CHEBI:456216"/>
        <dbReference type="EC" id="6.3.2.17"/>
    </reaction>
</comment>
<evidence type="ECO:0000256" key="1">
    <source>
        <dbReference type="ARBA" id="ARBA00004273"/>
    </source>
</evidence>
<evidence type="ECO:0000256" key="12">
    <source>
        <dbReference type="ARBA" id="ARBA00022840"/>
    </source>
</evidence>
<dbReference type="NCBIfam" id="TIGR01499">
    <property type="entry name" value="folC"/>
    <property type="match status" value="1"/>
</dbReference>
<dbReference type="SUPFAM" id="SSF53244">
    <property type="entry name" value="MurD-like peptide ligases, peptide-binding domain"/>
    <property type="match status" value="1"/>
</dbReference>
<dbReference type="EMBL" id="CALNXI010000309">
    <property type="protein sequence ID" value="CAH3024584.1"/>
    <property type="molecule type" value="Genomic_DNA"/>
</dbReference>
<comment type="caution">
    <text evidence="19">The sequence shown here is derived from an EMBL/GenBank/DDBJ whole genome shotgun (WGS) entry which is preliminary data.</text>
</comment>
<proteinExistence type="inferred from homology"/>
<reference evidence="19 20" key="1">
    <citation type="submission" date="2022-05" db="EMBL/GenBank/DDBJ databases">
        <authorList>
            <consortium name="Genoscope - CEA"/>
            <person name="William W."/>
        </authorList>
    </citation>
    <scope>NUCLEOTIDE SEQUENCE [LARGE SCALE GENOMIC DNA]</scope>
</reference>
<dbReference type="InterPro" id="IPR018109">
    <property type="entry name" value="Folylpolyglutamate_synth_CS"/>
</dbReference>
<keyword evidence="7 17" id="KW-0554">One-carbon metabolism</keyword>
<dbReference type="Gene3D" id="3.40.1190.10">
    <property type="entry name" value="Mur-like, catalytic domain"/>
    <property type="match status" value="1"/>
</dbReference>
<evidence type="ECO:0000256" key="14">
    <source>
        <dbReference type="ARBA" id="ARBA00023128"/>
    </source>
</evidence>
<evidence type="ECO:0000256" key="10">
    <source>
        <dbReference type="ARBA" id="ARBA00022741"/>
    </source>
</evidence>
<dbReference type="Gene3D" id="3.90.190.20">
    <property type="entry name" value="Mur ligase, C-terminal domain"/>
    <property type="match status" value="1"/>
</dbReference>
<feature type="compositionally biased region" description="Basic and acidic residues" evidence="18">
    <location>
        <begin position="326"/>
        <end position="341"/>
    </location>
</feature>
<dbReference type="EC" id="6.3.2.17" evidence="17"/>
<evidence type="ECO:0000313" key="20">
    <source>
        <dbReference type="Proteomes" id="UP001159427"/>
    </source>
</evidence>
<evidence type="ECO:0000256" key="15">
    <source>
        <dbReference type="ARBA" id="ARBA00023136"/>
    </source>
</evidence>
<evidence type="ECO:0000256" key="7">
    <source>
        <dbReference type="ARBA" id="ARBA00022563"/>
    </source>
</evidence>
<accession>A0ABN8M563</accession>
<keyword evidence="8 17" id="KW-0436">Ligase</keyword>
<keyword evidence="15" id="KW-0472">Membrane</keyword>
<comment type="similarity">
    <text evidence="5 17">Belongs to the folylpolyglutamate synthase family.</text>
</comment>
<dbReference type="InterPro" id="IPR023600">
    <property type="entry name" value="Folylpolyglutamate_synth_euk"/>
</dbReference>
<dbReference type="InterPro" id="IPR036615">
    <property type="entry name" value="Mur_ligase_C_dom_sf"/>
</dbReference>
<comment type="subcellular location">
    <subcellularLocation>
        <location evidence="3">Cytoplasm</location>
    </subcellularLocation>
    <subcellularLocation>
        <location evidence="1">Mitochondrion inner membrane</location>
    </subcellularLocation>
    <subcellularLocation>
        <location evidence="2">Mitochondrion matrix</location>
    </subcellularLocation>
</comment>
<evidence type="ECO:0000256" key="16">
    <source>
        <dbReference type="ARBA" id="ARBA00047493"/>
    </source>
</evidence>
<evidence type="ECO:0000256" key="3">
    <source>
        <dbReference type="ARBA" id="ARBA00004496"/>
    </source>
</evidence>
<dbReference type="SUPFAM" id="SSF53623">
    <property type="entry name" value="MurD-like peptide ligases, catalytic domain"/>
    <property type="match status" value="1"/>
</dbReference>
<keyword evidence="9" id="KW-0479">Metal-binding</keyword>
<keyword evidence="10" id="KW-0547">Nucleotide-binding</keyword>
<dbReference type="PROSITE" id="PS01011">
    <property type="entry name" value="FOLYLPOLYGLU_SYNT_1"/>
    <property type="match status" value="1"/>
</dbReference>
<evidence type="ECO:0000256" key="13">
    <source>
        <dbReference type="ARBA" id="ARBA00022842"/>
    </source>
</evidence>
<evidence type="ECO:0000256" key="11">
    <source>
        <dbReference type="ARBA" id="ARBA00022792"/>
    </source>
</evidence>
<dbReference type="PROSITE" id="PS01012">
    <property type="entry name" value="FOLYLPOLYGLU_SYNT_2"/>
    <property type="match status" value="1"/>
</dbReference>
<dbReference type="InterPro" id="IPR036565">
    <property type="entry name" value="Mur-like_cat_sf"/>
</dbReference>
<evidence type="ECO:0000256" key="8">
    <source>
        <dbReference type="ARBA" id="ARBA00022598"/>
    </source>
</evidence>
<dbReference type="Proteomes" id="UP001159427">
    <property type="component" value="Unassembled WGS sequence"/>
</dbReference>
<comment type="pathway">
    <text evidence="4 17">Cofactor biosynthesis; tetrahydrofolylpolyglutamate biosynthesis.</text>
</comment>
<dbReference type="PIRSF" id="PIRSF038895">
    <property type="entry name" value="FPGS"/>
    <property type="match status" value="1"/>
</dbReference>
<dbReference type="InterPro" id="IPR001645">
    <property type="entry name" value="Folylpolyglutamate_synth"/>
</dbReference>
<evidence type="ECO:0000313" key="19">
    <source>
        <dbReference type="EMBL" id="CAH3024584.1"/>
    </source>
</evidence>
<keyword evidence="20" id="KW-1185">Reference proteome</keyword>
<gene>
    <name evidence="19" type="ORF">PEVE_00023278</name>
</gene>
<feature type="region of interest" description="Disordered" evidence="18">
    <location>
        <begin position="313"/>
        <end position="342"/>
    </location>
</feature>
<keyword evidence="11" id="KW-0999">Mitochondrion inner membrane</keyword>
<name>A0ABN8M563_9CNID</name>
<sequence length="581" mass="64752">MLKIWKITVSRRFSSAIHRTAEIMQQRSYEDAVKALNTLQTNAQDLEQIRRSRGRLARDNLPQMRSFTERAGVKMEDLDRLSIIHISGTKGKGSTSAFCESMLRHKGFKTGFYSSPHLMEVRERIRINGKPLAKDKFAKYFFDCWDNLHNNGDDQGNTTMPAYFRFLTLVSFHVFLQEMVDVAIVEVGIGGAYDSTNIIRKPVACGVTSLGMDHVKMLGGTLESIAWQKAGIFKPGVPAFTVPQPDNAIAVIADRAREIQVPLHVVPSLEHYPGDMPDLEPDEGEHQYLNASLALQLCTTWLNRSLEKGKTIEDVGKQTTTTNSSSREETADEPSSKKQKLDVPVAKTFNVSDALRNGLKNTRWCGRNQVIVRPSVTFYLDGAHTPRSIEACVKWFKKRADEEKEKESGSVIRVLLFNLTGGRDPNSLLKPIMECNFDHAMFSPNAANVDPTGNDADLTNFTVTQDSQLRWCVENQRVWMALRGAGFQPHADPLQDSFDTDHVIKNGHDDGLYSTIFPCVSQAIRWLLSGRDPHIAPLSPGGFALPDFISKATRLQVLITGSIHLVGTAMKVLGPEIVGEV</sequence>
<keyword evidence="6" id="KW-0963">Cytoplasm</keyword>
<keyword evidence="14" id="KW-0496">Mitochondrion</keyword>
<protein>
    <recommendedName>
        <fullName evidence="17">Folylpolyglutamate synthase</fullName>
        <ecNumber evidence="17">6.3.2.17</ecNumber>
    </recommendedName>
    <alternativeName>
        <fullName evidence="17">Folylpoly-gamma-glutamate synthetase</fullName>
    </alternativeName>
    <alternativeName>
        <fullName evidence="17">Tetrahydrofolylpolyglutamate synthase</fullName>
    </alternativeName>
</protein>
<keyword evidence="13" id="KW-0460">Magnesium</keyword>
<comment type="cofactor">
    <cofactor evidence="17">
        <name>a monovalent cation</name>
        <dbReference type="ChEBI" id="CHEBI:60242"/>
    </cofactor>
    <text evidence="17">A monovalent cation.</text>
</comment>